<organism evidence="2">
    <name type="scientific">Pedococcus sp. KACC 23699</name>
    <dbReference type="NCBI Taxonomy" id="3149228"/>
    <lineage>
        <taxon>Bacteria</taxon>
        <taxon>Bacillati</taxon>
        <taxon>Actinomycetota</taxon>
        <taxon>Actinomycetes</taxon>
        <taxon>Micrococcales</taxon>
        <taxon>Intrasporangiaceae</taxon>
        <taxon>Pedococcus</taxon>
    </lineage>
</organism>
<reference evidence="2" key="1">
    <citation type="submission" date="2024-05" db="EMBL/GenBank/DDBJ databases">
        <authorList>
            <person name="Kim S."/>
            <person name="Heo J."/>
            <person name="Choi H."/>
            <person name="Choi Y."/>
            <person name="Kwon S.-W."/>
            <person name="Kim Y."/>
        </authorList>
    </citation>
    <scope>NUCLEOTIDE SEQUENCE</scope>
    <source>
        <strain evidence="2">KACC 23699</strain>
    </source>
</reference>
<dbReference type="SUPFAM" id="SSF52540">
    <property type="entry name" value="P-loop containing nucleoside triphosphate hydrolases"/>
    <property type="match status" value="1"/>
</dbReference>
<dbReference type="GO" id="GO:0005524">
    <property type="term" value="F:ATP binding"/>
    <property type="evidence" value="ECO:0007669"/>
    <property type="project" value="InterPro"/>
</dbReference>
<dbReference type="EMBL" id="CP157483">
    <property type="protein sequence ID" value="XBO41944.1"/>
    <property type="molecule type" value="Genomic_DNA"/>
</dbReference>
<sequence>MPEPVGPAPAHATPDLSKVRLHVVTGKGGTGKTTVAAALALGLSRQGKRVLLMEVEERQGISQTFDVPPIGHTETRIVHDRSGGAVWAISVDAKRSLGEYLQKFYKVGRAMSVLDKFGAVDFATTIAPGLRDVLLIGKVYEAAGRRSGRSGDLVYDAVVLDAPPTGRVVRFLNVNAEVADVAKVGPIHGQADSITRMVRSHTTAVHVVTLLEEMPVQETVDALRDLRAAELPLGAIVVNQLRDPLLSDRALRSVRNGRNAKLAEGVAADLASVGVKATAGVVAGLLTDAAQHADRVALEREQDAILAEQGRLTVRLPLLPEGTEGGGISVLANAVAEQEMI</sequence>
<proteinExistence type="predicted"/>
<dbReference type="RefSeq" id="WP_406829344.1">
    <property type="nucleotide sequence ID" value="NZ_CP157483.1"/>
</dbReference>
<dbReference type="PANTHER" id="PTHR10803:SF31">
    <property type="entry name" value="ATPASE RV3679-RELATED"/>
    <property type="match status" value="1"/>
</dbReference>
<dbReference type="Pfam" id="PF02374">
    <property type="entry name" value="ArsA_ATPase"/>
    <property type="match status" value="1"/>
</dbReference>
<name>A0AAU7JP90_9MICO</name>
<dbReference type="PANTHER" id="PTHR10803">
    <property type="entry name" value="ARSENICAL PUMP-DRIVING ATPASE ARSENITE-TRANSLOCATING ATPASE"/>
    <property type="match status" value="1"/>
</dbReference>
<gene>
    <name evidence="2" type="ORF">ABEG17_10090</name>
</gene>
<evidence type="ECO:0000313" key="2">
    <source>
        <dbReference type="EMBL" id="XBO41944.1"/>
    </source>
</evidence>
<dbReference type="InterPro" id="IPR025723">
    <property type="entry name" value="ArsA/GET3_ATPase-like"/>
</dbReference>
<feature type="domain" description="ArsA/GET3 Anion-transporting ATPase-like" evidence="1">
    <location>
        <begin position="21"/>
        <end position="180"/>
    </location>
</feature>
<dbReference type="AlphaFoldDB" id="A0AAU7JP90"/>
<protein>
    <submittedName>
        <fullName evidence="2">ArsA-related P-loop ATPase</fullName>
    </submittedName>
</protein>
<dbReference type="InterPro" id="IPR016300">
    <property type="entry name" value="ATPase_ArsA/GET3"/>
</dbReference>
<dbReference type="GO" id="GO:0016887">
    <property type="term" value="F:ATP hydrolysis activity"/>
    <property type="evidence" value="ECO:0007669"/>
    <property type="project" value="InterPro"/>
</dbReference>
<evidence type="ECO:0000259" key="1">
    <source>
        <dbReference type="Pfam" id="PF02374"/>
    </source>
</evidence>
<dbReference type="InterPro" id="IPR027417">
    <property type="entry name" value="P-loop_NTPase"/>
</dbReference>
<accession>A0AAU7JP90</accession>
<dbReference type="Gene3D" id="3.40.50.300">
    <property type="entry name" value="P-loop containing nucleotide triphosphate hydrolases"/>
    <property type="match status" value="1"/>
</dbReference>